<evidence type="ECO:0000313" key="4">
    <source>
        <dbReference type="Proteomes" id="UP000076532"/>
    </source>
</evidence>
<dbReference type="PANTHER" id="PTHR35329:SF1">
    <property type="entry name" value="CHITIN SYNTHASE EXPORT CHAPERONE"/>
    <property type="match status" value="1"/>
</dbReference>
<keyword evidence="2" id="KW-1133">Transmembrane helix</keyword>
<dbReference type="GO" id="GO:0005789">
    <property type="term" value="C:endoplasmic reticulum membrane"/>
    <property type="evidence" value="ECO:0007669"/>
    <property type="project" value="TreeGrafter"/>
</dbReference>
<evidence type="ECO:0000313" key="3">
    <source>
        <dbReference type="EMBL" id="KZP12262.1"/>
    </source>
</evidence>
<feature type="transmembrane region" description="Helical" evidence="2">
    <location>
        <begin position="302"/>
        <end position="322"/>
    </location>
</feature>
<gene>
    <name evidence="3" type="ORF">FIBSPDRAFT_898358</name>
</gene>
<feature type="transmembrane region" description="Helical" evidence="2">
    <location>
        <begin position="343"/>
        <end position="362"/>
    </location>
</feature>
<dbReference type="GO" id="GO:0006457">
    <property type="term" value="P:protein folding"/>
    <property type="evidence" value="ECO:0007669"/>
    <property type="project" value="TreeGrafter"/>
</dbReference>
<dbReference type="InterPro" id="IPR022057">
    <property type="entry name" value="Chs7"/>
</dbReference>
<accession>A0A166B4D4</accession>
<feature type="transmembrane region" description="Helical" evidence="2">
    <location>
        <begin position="267"/>
        <end position="296"/>
    </location>
</feature>
<reference evidence="3 4" key="1">
    <citation type="journal article" date="2016" name="Mol. Biol. Evol.">
        <title>Comparative Genomics of Early-Diverging Mushroom-Forming Fungi Provides Insights into the Origins of Lignocellulose Decay Capabilities.</title>
        <authorList>
            <person name="Nagy L.G."/>
            <person name="Riley R."/>
            <person name="Tritt A."/>
            <person name="Adam C."/>
            <person name="Daum C."/>
            <person name="Floudas D."/>
            <person name="Sun H."/>
            <person name="Yadav J.S."/>
            <person name="Pangilinan J."/>
            <person name="Larsson K.H."/>
            <person name="Matsuura K."/>
            <person name="Barry K."/>
            <person name="Labutti K."/>
            <person name="Kuo R."/>
            <person name="Ohm R.A."/>
            <person name="Bhattacharya S.S."/>
            <person name="Shirouzu T."/>
            <person name="Yoshinaga Y."/>
            <person name="Martin F.M."/>
            <person name="Grigoriev I.V."/>
            <person name="Hibbett D.S."/>
        </authorList>
    </citation>
    <scope>NUCLEOTIDE SEQUENCE [LARGE SCALE GENOMIC DNA]</scope>
    <source>
        <strain evidence="3 4">CBS 109695</strain>
    </source>
</reference>
<feature type="transmembrane region" description="Helical" evidence="2">
    <location>
        <begin position="233"/>
        <end position="255"/>
    </location>
</feature>
<sequence>MTGFGNLDVLCAQTPSHPYVPAVVVEAFVGDRFVRIACATFDSLGWMVRDCRRARHDSCLRVSGQLKTSVASNPFLNMSLPLLVPPLGRTTQSFSLNNPQKPTDPPHMRSASTSFAPVGVNPECGTLLAGSDHSLGNIANTIACALSMLFCTGLVALAGRRKAAVGRTELRIFLTFYTFTPLPAHHHRALPSTGRHPAGRTHRDPRGALLEPARERDRCDAGSRGPQCEQYHLVFFFAATTYIALDTGMHFTHVFRPASPLNELKSIPAFVLTSIWPAAATAIYFILIAYIVLGVLNEVRPMWFYVLSGVLFVLSQLDYFLLNKVICKAWRGQGATANAKIDGSFVATILETVAVGVLYLAWRSITEGLHLCLWNRGTTSTPYRMTISRGVEDLAFTQDRSPARGGTEKPTKKWRRK</sequence>
<keyword evidence="2" id="KW-0812">Transmembrane</keyword>
<dbReference type="Pfam" id="PF12271">
    <property type="entry name" value="Chs7"/>
    <property type="match status" value="2"/>
</dbReference>
<dbReference type="Proteomes" id="UP000076532">
    <property type="component" value="Unassembled WGS sequence"/>
</dbReference>
<dbReference type="OrthoDB" id="5582162at2759"/>
<feature type="region of interest" description="Disordered" evidence="1">
    <location>
        <begin position="93"/>
        <end position="112"/>
    </location>
</feature>
<dbReference type="EMBL" id="KV417650">
    <property type="protein sequence ID" value="KZP12262.1"/>
    <property type="molecule type" value="Genomic_DNA"/>
</dbReference>
<evidence type="ECO:0000256" key="2">
    <source>
        <dbReference type="SAM" id="Phobius"/>
    </source>
</evidence>
<proteinExistence type="predicted"/>
<dbReference type="GO" id="GO:0051082">
    <property type="term" value="F:unfolded protein binding"/>
    <property type="evidence" value="ECO:0007669"/>
    <property type="project" value="TreeGrafter"/>
</dbReference>
<evidence type="ECO:0000256" key="1">
    <source>
        <dbReference type="SAM" id="MobiDB-lite"/>
    </source>
</evidence>
<organism evidence="3 4">
    <name type="scientific">Athelia psychrophila</name>
    <dbReference type="NCBI Taxonomy" id="1759441"/>
    <lineage>
        <taxon>Eukaryota</taxon>
        <taxon>Fungi</taxon>
        <taxon>Dikarya</taxon>
        <taxon>Basidiomycota</taxon>
        <taxon>Agaricomycotina</taxon>
        <taxon>Agaricomycetes</taxon>
        <taxon>Agaricomycetidae</taxon>
        <taxon>Atheliales</taxon>
        <taxon>Atheliaceae</taxon>
        <taxon>Athelia</taxon>
    </lineage>
</organism>
<name>A0A166B4D4_9AGAM</name>
<dbReference type="PANTHER" id="PTHR35329">
    <property type="entry name" value="CHITIN SYNTHASE EXPORT CHAPERONE"/>
    <property type="match status" value="1"/>
</dbReference>
<protein>
    <submittedName>
        <fullName evidence="3">Uncharacterized protein</fullName>
    </submittedName>
</protein>
<keyword evidence="4" id="KW-1185">Reference proteome</keyword>
<keyword evidence="2" id="KW-0472">Membrane</keyword>
<dbReference type="AlphaFoldDB" id="A0A166B4D4"/>
<dbReference type="STRING" id="436010.A0A166B4D4"/>